<dbReference type="PANTHER" id="PTHR14969">
    <property type="entry name" value="SPHINGOSINE-1-PHOSPHATE PHOSPHOHYDROLASE"/>
    <property type="match status" value="1"/>
</dbReference>
<comment type="subcellular location">
    <subcellularLocation>
        <location evidence="1">Cell membrane</location>
        <topology evidence="1">Multi-pass membrane protein</topology>
    </subcellularLocation>
</comment>
<dbReference type="Pfam" id="PF01569">
    <property type="entry name" value="PAP2"/>
    <property type="match status" value="1"/>
</dbReference>
<dbReference type="InterPro" id="IPR000326">
    <property type="entry name" value="PAP2/HPO"/>
</dbReference>
<keyword evidence="5" id="KW-0378">Hydrolase</keyword>
<dbReference type="Proteomes" id="UP000286482">
    <property type="component" value="Unassembled WGS sequence"/>
</dbReference>
<evidence type="ECO:0000256" key="10">
    <source>
        <dbReference type="SAM" id="Phobius"/>
    </source>
</evidence>
<keyword evidence="4 10" id="KW-0812">Transmembrane</keyword>
<dbReference type="PANTHER" id="PTHR14969:SF62">
    <property type="entry name" value="DECAPRENYLPHOSPHORYL-5-PHOSPHORIBOSE PHOSPHATASE RV3807C-RELATED"/>
    <property type="match status" value="1"/>
</dbReference>
<dbReference type="OrthoDB" id="9780507at2"/>
<dbReference type="InterPro" id="IPR036938">
    <property type="entry name" value="PAP2/HPO_sf"/>
</dbReference>
<dbReference type="GO" id="GO:0005886">
    <property type="term" value="C:plasma membrane"/>
    <property type="evidence" value="ECO:0007669"/>
    <property type="project" value="UniProtKB-SubCell"/>
</dbReference>
<name>A0A420ELA4_9ALTE</name>
<dbReference type="Gene3D" id="1.20.144.10">
    <property type="entry name" value="Phosphatidic acid phosphatase type 2/haloperoxidase"/>
    <property type="match status" value="1"/>
</dbReference>
<reference evidence="12 13" key="1">
    <citation type="submission" date="2018-09" db="EMBL/GenBank/DDBJ databases">
        <authorList>
            <person name="Wang Z."/>
        </authorList>
    </citation>
    <scope>NUCLEOTIDE SEQUENCE [LARGE SCALE GENOMIC DNA]</scope>
    <source>
        <strain evidence="12 13">ALS 81</strain>
    </source>
</reference>
<sequence length="163" mass="18190">MRDLIVNLDYAFSARCLQHRFNRHVAYVSKWISHAGDGYLYVLLVVLTYCYADRGVEFIVLASKSFVVELGLYLSLKQLFRRDRPKQLPVFIKPSDRFSFPSGHSAGAFVMAACVDEVFPAFSVLAFTCSSLIACSRVLLGVHFISDVIAGALLGLCVVWMVV</sequence>
<feature type="transmembrane region" description="Helical" evidence="10">
    <location>
        <begin position="139"/>
        <end position="162"/>
    </location>
</feature>
<evidence type="ECO:0000256" key="4">
    <source>
        <dbReference type="ARBA" id="ARBA00022692"/>
    </source>
</evidence>
<comment type="caution">
    <text evidence="12">The sequence shown here is derived from an EMBL/GenBank/DDBJ whole genome shotgun (WGS) entry which is preliminary data.</text>
</comment>
<evidence type="ECO:0000256" key="8">
    <source>
        <dbReference type="ARBA" id="ARBA00032707"/>
    </source>
</evidence>
<feature type="domain" description="Phosphatidic acid phosphatase type 2/haloperoxidase" evidence="11">
    <location>
        <begin position="56"/>
        <end position="163"/>
    </location>
</feature>
<dbReference type="EMBL" id="RAQO01000002">
    <property type="protein sequence ID" value="RKF21386.1"/>
    <property type="molecule type" value="Genomic_DNA"/>
</dbReference>
<dbReference type="RefSeq" id="WP_120353190.1">
    <property type="nucleotide sequence ID" value="NZ_RAQO01000002.1"/>
</dbReference>
<gene>
    <name evidence="12" type="ORF">DBZ36_01675</name>
</gene>
<evidence type="ECO:0000313" key="12">
    <source>
        <dbReference type="EMBL" id="RKF21386.1"/>
    </source>
</evidence>
<keyword evidence="13" id="KW-1185">Reference proteome</keyword>
<keyword evidence="3" id="KW-1003">Cell membrane</keyword>
<evidence type="ECO:0000256" key="9">
    <source>
        <dbReference type="ARBA" id="ARBA00047594"/>
    </source>
</evidence>
<protein>
    <recommendedName>
        <fullName evidence="2">undecaprenyl-diphosphate phosphatase</fullName>
        <ecNumber evidence="2">3.6.1.27</ecNumber>
    </recommendedName>
    <alternativeName>
        <fullName evidence="8">Undecaprenyl pyrophosphate phosphatase</fullName>
    </alternativeName>
</protein>
<evidence type="ECO:0000256" key="7">
    <source>
        <dbReference type="ARBA" id="ARBA00023136"/>
    </source>
</evidence>
<evidence type="ECO:0000313" key="13">
    <source>
        <dbReference type="Proteomes" id="UP000286482"/>
    </source>
</evidence>
<dbReference type="SUPFAM" id="SSF48317">
    <property type="entry name" value="Acid phosphatase/Vanadium-dependent haloperoxidase"/>
    <property type="match status" value="1"/>
</dbReference>
<feature type="transmembrane region" description="Helical" evidence="10">
    <location>
        <begin position="106"/>
        <end position="127"/>
    </location>
</feature>
<accession>A0A420ELA4</accession>
<dbReference type="AlphaFoldDB" id="A0A420ELA4"/>
<evidence type="ECO:0000259" key="11">
    <source>
        <dbReference type="SMART" id="SM00014"/>
    </source>
</evidence>
<dbReference type="GO" id="GO:0050380">
    <property type="term" value="F:undecaprenyl-diphosphatase activity"/>
    <property type="evidence" value="ECO:0007669"/>
    <property type="project" value="UniProtKB-EC"/>
</dbReference>
<comment type="catalytic activity">
    <reaction evidence="9">
        <text>di-trans,octa-cis-undecaprenyl diphosphate + H2O = di-trans,octa-cis-undecaprenyl phosphate + phosphate + H(+)</text>
        <dbReference type="Rhea" id="RHEA:28094"/>
        <dbReference type="ChEBI" id="CHEBI:15377"/>
        <dbReference type="ChEBI" id="CHEBI:15378"/>
        <dbReference type="ChEBI" id="CHEBI:43474"/>
        <dbReference type="ChEBI" id="CHEBI:58405"/>
        <dbReference type="ChEBI" id="CHEBI:60392"/>
        <dbReference type="EC" id="3.6.1.27"/>
    </reaction>
</comment>
<keyword evidence="7 10" id="KW-0472">Membrane</keyword>
<organism evidence="12 13">
    <name type="scientific">Alginatibacterium sediminis</name>
    <dbReference type="NCBI Taxonomy" id="2164068"/>
    <lineage>
        <taxon>Bacteria</taxon>
        <taxon>Pseudomonadati</taxon>
        <taxon>Pseudomonadota</taxon>
        <taxon>Gammaproteobacteria</taxon>
        <taxon>Alteromonadales</taxon>
        <taxon>Alteromonadaceae</taxon>
        <taxon>Alginatibacterium</taxon>
    </lineage>
</organism>
<evidence type="ECO:0000256" key="2">
    <source>
        <dbReference type="ARBA" id="ARBA00012374"/>
    </source>
</evidence>
<keyword evidence="6 10" id="KW-1133">Transmembrane helix</keyword>
<feature type="transmembrane region" description="Helical" evidence="10">
    <location>
        <begin position="31"/>
        <end position="51"/>
    </location>
</feature>
<evidence type="ECO:0000256" key="5">
    <source>
        <dbReference type="ARBA" id="ARBA00022801"/>
    </source>
</evidence>
<evidence type="ECO:0000256" key="1">
    <source>
        <dbReference type="ARBA" id="ARBA00004651"/>
    </source>
</evidence>
<evidence type="ECO:0000256" key="3">
    <source>
        <dbReference type="ARBA" id="ARBA00022475"/>
    </source>
</evidence>
<proteinExistence type="predicted"/>
<evidence type="ECO:0000256" key="6">
    <source>
        <dbReference type="ARBA" id="ARBA00022989"/>
    </source>
</evidence>
<dbReference type="SMART" id="SM00014">
    <property type="entry name" value="acidPPc"/>
    <property type="match status" value="1"/>
</dbReference>
<dbReference type="EC" id="3.6.1.27" evidence="2"/>